<dbReference type="InterPro" id="IPR005598">
    <property type="entry name" value="ATP_synth_I"/>
</dbReference>
<organism evidence="7 8">
    <name type="scientific">Tectimicrobiota bacterium</name>
    <dbReference type="NCBI Taxonomy" id="2528274"/>
    <lineage>
        <taxon>Bacteria</taxon>
        <taxon>Pseudomonadati</taxon>
        <taxon>Nitrospinota/Tectimicrobiota group</taxon>
        <taxon>Candidatus Tectimicrobiota</taxon>
    </lineage>
</organism>
<dbReference type="EMBL" id="JACPRF010000078">
    <property type="protein sequence ID" value="MBI2875764.1"/>
    <property type="molecule type" value="Genomic_DNA"/>
</dbReference>
<comment type="caution">
    <text evidence="7">The sequence shown here is derived from an EMBL/GenBank/DDBJ whole genome shotgun (WGS) entry which is preliminary data.</text>
</comment>
<evidence type="ECO:0008006" key="9">
    <source>
        <dbReference type="Google" id="ProtNLM"/>
    </source>
</evidence>
<feature type="transmembrane region" description="Helical" evidence="6">
    <location>
        <begin position="18"/>
        <end position="48"/>
    </location>
</feature>
<gene>
    <name evidence="7" type="ORF">HYY20_02660</name>
</gene>
<dbReference type="Pfam" id="PF03899">
    <property type="entry name" value="ATP-synt_I"/>
    <property type="match status" value="1"/>
</dbReference>
<feature type="transmembrane region" description="Helical" evidence="6">
    <location>
        <begin position="96"/>
        <end position="115"/>
    </location>
</feature>
<keyword evidence="4 6" id="KW-1133">Transmembrane helix</keyword>
<dbReference type="Proteomes" id="UP000769766">
    <property type="component" value="Unassembled WGS sequence"/>
</dbReference>
<proteinExistence type="predicted"/>
<evidence type="ECO:0000256" key="2">
    <source>
        <dbReference type="ARBA" id="ARBA00022475"/>
    </source>
</evidence>
<evidence type="ECO:0000256" key="5">
    <source>
        <dbReference type="ARBA" id="ARBA00023136"/>
    </source>
</evidence>
<keyword evidence="2" id="KW-1003">Cell membrane</keyword>
<evidence type="ECO:0000256" key="4">
    <source>
        <dbReference type="ARBA" id="ARBA00022989"/>
    </source>
</evidence>
<comment type="subcellular location">
    <subcellularLocation>
        <location evidence="1">Cell membrane</location>
        <topology evidence="1">Multi-pass membrane protein</topology>
    </subcellularLocation>
</comment>
<keyword evidence="3 6" id="KW-0812">Transmembrane</keyword>
<evidence type="ECO:0000256" key="1">
    <source>
        <dbReference type="ARBA" id="ARBA00004651"/>
    </source>
</evidence>
<keyword evidence="5 6" id="KW-0472">Membrane</keyword>
<feature type="transmembrane region" description="Helical" evidence="6">
    <location>
        <begin position="69"/>
        <end position="90"/>
    </location>
</feature>
<protein>
    <recommendedName>
        <fullName evidence="9">ATP synthase subunit I</fullName>
    </recommendedName>
</protein>
<evidence type="ECO:0000256" key="6">
    <source>
        <dbReference type="SAM" id="Phobius"/>
    </source>
</evidence>
<evidence type="ECO:0000256" key="3">
    <source>
        <dbReference type="ARBA" id="ARBA00022692"/>
    </source>
</evidence>
<evidence type="ECO:0000313" key="7">
    <source>
        <dbReference type="EMBL" id="MBI2875764.1"/>
    </source>
</evidence>
<dbReference type="AlphaFoldDB" id="A0A932CMB1"/>
<sequence length="125" mass="13521">MEAGEGLKLREIERDSRWITLALVGGCGLWASPVEVLGVATGGVVMWLNLHLWRMLVGQALRARPHLSVLVFKMAAKSVVLLGVTALLVVGLRIHLLAFLVGSTNLLLAIVWTGIKRYALRQGSG</sequence>
<reference evidence="7" key="1">
    <citation type="submission" date="2020-07" db="EMBL/GenBank/DDBJ databases">
        <title>Huge and variable diversity of episymbiotic CPR bacteria and DPANN archaea in groundwater ecosystems.</title>
        <authorList>
            <person name="He C.Y."/>
            <person name="Keren R."/>
            <person name="Whittaker M."/>
            <person name="Farag I.F."/>
            <person name="Doudna J."/>
            <person name="Cate J.H.D."/>
            <person name="Banfield J.F."/>
        </authorList>
    </citation>
    <scope>NUCLEOTIDE SEQUENCE</scope>
    <source>
        <strain evidence="7">NC_groundwater_672_Ag_B-0.1um_62_36</strain>
    </source>
</reference>
<accession>A0A932CMB1</accession>
<evidence type="ECO:0000313" key="8">
    <source>
        <dbReference type="Proteomes" id="UP000769766"/>
    </source>
</evidence>
<name>A0A932CMB1_UNCTE</name>